<dbReference type="InterPro" id="IPR000792">
    <property type="entry name" value="Tscrpt_reg_LuxR_C"/>
</dbReference>
<dbReference type="Pfam" id="PF00072">
    <property type="entry name" value="Response_reg"/>
    <property type="match status" value="1"/>
</dbReference>
<evidence type="ECO:0000259" key="3">
    <source>
        <dbReference type="PROSITE" id="PS50043"/>
    </source>
</evidence>
<dbReference type="PROSITE" id="PS50043">
    <property type="entry name" value="HTH_LUXR_2"/>
    <property type="match status" value="1"/>
</dbReference>
<dbReference type="Pfam" id="PF00196">
    <property type="entry name" value="GerE"/>
    <property type="match status" value="1"/>
</dbReference>
<feature type="domain" description="Response regulatory" evidence="4">
    <location>
        <begin position="19"/>
        <end position="135"/>
    </location>
</feature>
<evidence type="ECO:0000256" key="1">
    <source>
        <dbReference type="ARBA" id="ARBA00023125"/>
    </source>
</evidence>
<gene>
    <name evidence="5" type="primary">degU_1</name>
    <name evidence="5" type="ORF">PAA8504_01251</name>
</gene>
<dbReference type="SMART" id="SM00421">
    <property type="entry name" value="HTH_LUXR"/>
    <property type="match status" value="1"/>
</dbReference>
<dbReference type="SUPFAM" id="SSF52172">
    <property type="entry name" value="CheY-like"/>
    <property type="match status" value="1"/>
</dbReference>
<dbReference type="RefSeq" id="WP_108893274.1">
    <property type="nucleotide sequence ID" value="NZ_ONZF01000002.1"/>
</dbReference>
<keyword evidence="1" id="KW-0238">DNA-binding</keyword>
<proteinExistence type="predicted"/>
<evidence type="ECO:0000313" key="6">
    <source>
        <dbReference type="Proteomes" id="UP000244912"/>
    </source>
</evidence>
<feature type="domain" description="HTH luxR-type" evidence="3">
    <location>
        <begin position="152"/>
        <end position="217"/>
    </location>
</feature>
<name>A0A2R8BTH9_9RHOB</name>
<dbReference type="AlphaFoldDB" id="A0A2R8BTH9"/>
<evidence type="ECO:0000259" key="4">
    <source>
        <dbReference type="PROSITE" id="PS50110"/>
    </source>
</evidence>
<dbReference type="SUPFAM" id="SSF46894">
    <property type="entry name" value="C-terminal effector domain of the bipartite response regulators"/>
    <property type="match status" value="1"/>
</dbReference>
<dbReference type="Gene3D" id="1.10.10.10">
    <property type="entry name" value="Winged helix-like DNA-binding domain superfamily/Winged helix DNA-binding domain"/>
    <property type="match status" value="1"/>
</dbReference>
<dbReference type="PROSITE" id="PS50110">
    <property type="entry name" value="RESPONSE_REGULATORY"/>
    <property type="match status" value="1"/>
</dbReference>
<dbReference type="Gene3D" id="3.40.50.2300">
    <property type="match status" value="1"/>
</dbReference>
<organism evidence="5 6">
    <name type="scientific">Palleronia abyssalis</name>
    <dbReference type="NCBI Taxonomy" id="1501240"/>
    <lineage>
        <taxon>Bacteria</taxon>
        <taxon>Pseudomonadati</taxon>
        <taxon>Pseudomonadota</taxon>
        <taxon>Alphaproteobacteria</taxon>
        <taxon>Rhodobacterales</taxon>
        <taxon>Roseobacteraceae</taxon>
        <taxon>Palleronia</taxon>
    </lineage>
</organism>
<evidence type="ECO:0000256" key="2">
    <source>
        <dbReference type="PROSITE-ProRule" id="PRU00169"/>
    </source>
</evidence>
<sequence length="219" mass="23683">MAILDPDPHTAMPPIRTARVLLADDDTLLRDLLANFLREEPEFDVTVADDLNQTLAHLRGGPGFGVIVIGYDLPGSSQLDAYDAICSAAPNARIALLLNAAWPDVAFWTKAKNVAGFLPKTITGARLVQAIKAMASGQSIADTDFLNVVAEEHPLASRLSRREIEALACLVCGLSNKQIARRLNISEPTVKMHAKSLYRKIGAANRTQAAMIARQEGLF</sequence>
<dbReference type="CDD" id="cd06170">
    <property type="entry name" value="LuxR_C_like"/>
    <property type="match status" value="1"/>
</dbReference>
<dbReference type="GO" id="GO:0000160">
    <property type="term" value="P:phosphorelay signal transduction system"/>
    <property type="evidence" value="ECO:0007669"/>
    <property type="project" value="InterPro"/>
</dbReference>
<dbReference type="SMART" id="SM00448">
    <property type="entry name" value="REC"/>
    <property type="match status" value="1"/>
</dbReference>
<dbReference type="OrthoDB" id="3679796at2"/>
<dbReference type="GO" id="GO:0003677">
    <property type="term" value="F:DNA binding"/>
    <property type="evidence" value="ECO:0007669"/>
    <property type="project" value="UniProtKB-KW"/>
</dbReference>
<comment type="caution">
    <text evidence="2">Lacks conserved residue(s) required for the propagation of feature annotation.</text>
</comment>
<dbReference type="InterPro" id="IPR011006">
    <property type="entry name" value="CheY-like_superfamily"/>
</dbReference>
<dbReference type="PROSITE" id="PS00622">
    <property type="entry name" value="HTH_LUXR_1"/>
    <property type="match status" value="1"/>
</dbReference>
<keyword evidence="6" id="KW-1185">Reference proteome</keyword>
<dbReference type="InterPro" id="IPR036388">
    <property type="entry name" value="WH-like_DNA-bd_sf"/>
</dbReference>
<evidence type="ECO:0000313" key="5">
    <source>
        <dbReference type="EMBL" id="SPJ23440.1"/>
    </source>
</evidence>
<dbReference type="InterPro" id="IPR016032">
    <property type="entry name" value="Sig_transdc_resp-reg_C-effctor"/>
</dbReference>
<dbReference type="PRINTS" id="PR00038">
    <property type="entry name" value="HTHLUXR"/>
</dbReference>
<dbReference type="InterPro" id="IPR051015">
    <property type="entry name" value="EvgA-like"/>
</dbReference>
<accession>A0A2R8BTH9</accession>
<protein>
    <submittedName>
        <fullName evidence="5">Transcriptional regulatory protein DegU</fullName>
    </submittedName>
</protein>
<dbReference type="InterPro" id="IPR001789">
    <property type="entry name" value="Sig_transdc_resp-reg_receiver"/>
</dbReference>
<dbReference type="GO" id="GO:0006355">
    <property type="term" value="P:regulation of DNA-templated transcription"/>
    <property type="evidence" value="ECO:0007669"/>
    <property type="project" value="InterPro"/>
</dbReference>
<dbReference type="PANTHER" id="PTHR45566">
    <property type="entry name" value="HTH-TYPE TRANSCRIPTIONAL REGULATOR YHJB-RELATED"/>
    <property type="match status" value="1"/>
</dbReference>
<dbReference type="Proteomes" id="UP000244912">
    <property type="component" value="Unassembled WGS sequence"/>
</dbReference>
<dbReference type="PANTHER" id="PTHR45566:SF2">
    <property type="entry name" value="NARL SUBFAMILY"/>
    <property type="match status" value="1"/>
</dbReference>
<reference evidence="5 6" key="1">
    <citation type="submission" date="2018-03" db="EMBL/GenBank/DDBJ databases">
        <authorList>
            <person name="Keele B.F."/>
        </authorList>
    </citation>
    <scope>NUCLEOTIDE SEQUENCE [LARGE SCALE GENOMIC DNA]</scope>
    <source>
        <strain evidence="5 6">CECT 8504</strain>
    </source>
</reference>
<dbReference type="EMBL" id="ONZF01000002">
    <property type="protein sequence ID" value="SPJ23440.1"/>
    <property type="molecule type" value="Genomic_DNA"/>
</dbReference>